<organism evidence="2">
    <name type="scientific">Sesamum latifolium</name>
    <dbReference type="NCBI Taxonomy" id="2727402"/>
    <lineage>
        <taxon>Eukaryota</taxon>
        <taxon>Viridiplantae</taxon>
        <taxon>Streptophyta</taxon>
        <taxon>Embryophyta</taxon>
        <taxon>Tracheophyta</taxon>
        <taxon>Spermatophyta</taxon>
        <taxon>Magnoliopsida</taxon>
        <taxon>eudicotyledons</taxon>
        <taxon>Gunneridae</taxon>
        <taxon>Pentapetalae</taxon>
        <taxon>asterids</taxon>
        <taxon>lamiids</taxon>
        <taxon>Lamiales</taxon>
        <taxon>Pedaliaceae</taxon>
        <taxon>Sesamum</taxon>
    </lineage>
</organism>
<reference evidence="2" key="2">
    <citation type="journal article" date="2024" name="Plant">
        <title>Genomic evolution and insights into agronomic trait innovations of Sesamum species.</title>
        <authorList>
            <person name="Miao H."/>
            <person name="Wang L."/>
            <person name="Qu L."/>
            <person name="Liu H."/>
            <person name="Sun Y."/>
            <person name="Le M."/>
            <person name="Wang Q."/>
            <person name="Wei S."/>
            <person name="Zheng Y."/>
            <person name="Lin W."/>
            <person name="Duan Y."/>
            <person name="Cao H."/>
            <person name="Xiong S."/>
            <person name="Wang X."/>
            <person name="Wei L."/>
            <person name="Li C."/>
            <person name="Ma Q."/>
            <person name="Ju M."/>
            <person name="Zhao R."/>
            <person name="Li G."/>
            <person name="Mu C."/>
            <person name="Tian Q."/>
            <person name="Mei H."/>
            <person name="Zhang T."/>
            <person name="Gao T."/>
            <person name="Zhang H."/>
        </authorList>
    </citation>
    <scope>NUCLEOTIDE SEQUENCE</scope>
    <source>
        <strain evidence="2">KEN1</strain>
    </source>
</reference>
<protein>
    <submittedName>
        <fullName evidence="2">Uncharacterized protein</fullName>
    </submittedName>
</protein>
<reference evidence="2" key="1">
    <citation type="submission" date="2020-06" db="EMBL/GenBank/DDBJ databases">
        <authorList>
            <person name="Li T."/>
            <person name="Hu X."/>
            <person name="Zhang T."/>
            <person name="Song X."/>
            <person name="Zhang H."/>
            <person name="Dai N."/>
            <person name="Sheng W."/>
            <person name="Hou X."/>
            <person name="Wei L."/>
        </authorList>
    </citation>
    <scope>NUCLEOTIDE SEQUENCE</scope>
    <source>
        <strain evidence="2">KEN1</strain>
        <tissue evidence="2">Leaf</tissue>
    </source>
</reference>
<evidence type="ECO:0000256" key="1">
    <source>
        <dbReference type="SAM" id="MobiDB-lite"/>
    </source>
</evidence>
<dbReference type="CDD" id="cd00303">
    <property type="entry name" value="retropepsin_like"/>
    <property type="match status" value="1"/>
</dbReference>
<sequence length="268" mass="30257">MSEEEGVTPPRADGSKRETGTCLQDNSKRMKSDKYCHFHRDRGHDTEEYHHLKNETKKLIQRGYLKEFVDQGKSKAQEPTAEVGCTAPHTRWEEAQHEDSESEITFNNQDLEGNLPANNDAIVITATMSNFWVKKILIDSESLADILFYKAYSQMGIDKVRLMLVNTPLTSFSGDIMEPLGEVMLPISLGSYPKRVTKFVKFLVIDSPSAYNVILGRPSLNLFQAVASTYHMKIKFPTPNGVGEERKARECYASTLKKPTTASNMKTK</sequence>
<name>A0AAW2WBR0_9LAMI</name>
<dbReference type="EMBL" id="JACGWN010000008">
    <property type="protein sequence ID" value="KAL0439164.1"/>
    <property type="molecule type" value="Genomic_DNA"/>
</dbReference>
<feature type="region of interest" description="Disordered" evidence="1">
    <location>
        <begin position="1"/>
        <end position="33"/>
    </location>
</feature>
<comment type="caution">
    <text evidence="2">The sequence shown here is derived from an EMBL/GenBank/DDBJ whole genome shotgun (WGS) entry which is preliminary data.</text>
</comment>
<dbReference type="PANTHER" id="PTHR33240:SF15">
    <property type="entry name" value="GAG-PRO-LIKE PROTEIN"/>
    <property type="match status" value="1"/>
</dbReference>
<gene>
    <name evidence="2" type="ORF">Slati_2399400</name>
</gene>
<dbReference type="AlphaFoldDB" id="A0AAW2WBR0"/>
<accession>A0AAW2WBR0</accession>
<dbReference type="PANTHER" id="PTHR33240">
    <property type="entry name" value="OS08G0508500 PROTEIN"/>
    <property type="match status" value="1"/>
</dbReference>
<proteinExistence type="predicted"/>
<evidence type="ECO:0000313" key="2">
    <source>
        <dbReference type="EMBL" id="KAL0439164.1"/>
    </source>
</evidence>